<evidence type="ECO:0000313" key="2">
    <source>
        <dbReference type="Proteomes" id="UP000186143"/>
    </source>
</evidence>
<dbReference type="AlphaFoldDB" id="A0A1Q9AKF4"/>
<dbReference type="SUPFAM" id="SSF51735">
    <property type="entry name" value="NAD(P)-binding Rossmann-fold domains"/>
    <property type="match status" value="1"/>
</dbReference>
<evidence type="ECO:0000313" key="1">
    <source>
        <dbReference type="EMBL" id="OLP55729.1"/>
    </source>
</evidence>
<name>A0A1Q9AKF4_9HYPH</name>
<comment type="caution">
    <text evidence="1">The sequence shown here is derived from an EMBL/GenBank/DDBJ whole genome shotgun (WGS) entry which is preliminary data.</text>
</comment>
<proteinExistence type="predicted"/>
<dbReference type="InterPro" id="IPR036291">
    <property type="entry name" value="NAD(P)-bd_dom_sf"/>
</dbReference>
<dbReference type="Gene3D" id="3.40.50.720">
    <property type="entry name" value="NAD(P)-binding Rossmann-like Domain"/>
    <property type="match status" value="1"/>
</dbReference>
<protein>
    <recommendedName>
        <fullName evidence="3">SDR family oxidoreductase</fullName>
    </recommendedName>
</protein>
<reference evidence="1 2" key="1">
    <citation type="submission" date="2016-09" db="EMBL/GenBank/DDBJ databases">
        <title>Rhizobium sp. nov., a novel species isolated from the rice rhizosphere.</title>
        <authorList>
            <person name="Zhao J."/>
            <person name="Zhang X."/>
        </authorList>
    </citation>
    <scope>NUCLEOTIDE SEQUENCE [LARGE SCALE GENOMIC DNA]</scope>
    <source>
        <strain evidence="1 2">MH17</strain>
    </source>
</reference>
<organism evidence="1 2">
    <name type="scientific">Xaviernesmea rhizosphaerae</name>
    <dbReference type="NCBI Taxonomy" id="1672749"/>
    <lineage>
        <taxon>Bacteria</taxon>
        <taxon>Pseudomonadati</taxon>
        <taxon>Pseudomonadota</taxon>
        <taxon>Alphaproteobacteria</taxon>
        <taxon>Hyphomicrobiales</taxon>
        <taxon>Rhizobiaceae</taxon>
        <taxon>Rhizobium/Agrobacterium group</taxon>
        <taxon>Xaviernesmea</taxon>
    </lineage>
</organism>
<dbReference type="Proteomes" id="UP000186143">
    <property type="component" value="Unassembled WGS sequence"/>
</dbReference>
<evidence type="ECO:0008006" key="3">
    <source>
        <dbReference type="Google" id="ProtNLM"/>
    </source>
</evidence>
<accession>A0A1Q9AKF4</accession>
<gene>
    <name evidence="1" type="ORF">BJF92_08680</name>
</gene>
<dbReference type="InterPro" id="IPR002347">
    <property type="entry name" value="SDR_fam"/>
</dbReference>
<dbReference type="Pfam" id="PF13561">
    <property type="entry name" value="adh_short_C2"/>
    <property type="match status" value="1"/>
</dbReference>
<sequence length="76" mass="8060">MFQSRALPCDVIADPFAGSARPMAMMRPKRVPPARIPAGRWGDPSDLAGACVFLALPAGAYVHGHVLTVDGGWMAR</sequence>
<dbReference type="STRING" id="1672749.BJF92_08680"/>
<dbReference type="EMBL" id="MKIO01000027">
    <property type="protein sequence ID" value="OLP55729.1"/>
    <property type="molecule type" value="Genomic_DNA"/>
</dbReference>